<protein>
    <submittedName>
        <fullName evidence="1">Uncharacterized protein</fullName>
    </submittedName>
</protein>
<proteinExistence type="predicted"/>
<sequence>MTGRVQVKEPHQEEFVWLRFDGSDSGGSIQISSDSLLCWSDRIHSPAVIQPVDGDLVFYSQLGRTECGSFIRAVDWNVNTTQIFLFWSFPLRVFCVSPLISGPVALRAEPAELLVFVQIYLNVVVDVSLTGSSSPHSPRRLQIHMDGEKRSENLGSRMD</sequence>
<organism evidence="1 2">
    <name type="scientific">Oryzias melastigma</name>
    <name type="common">Marine medaka</name>
    <dbReference type="NCBI Taxonomy" id="30732"/>
    <lineage>
        <taxon>Eukaryota</taxon>
        <taxon>Metazoa</taxon>
        <taxon>Chordata</taxon>
        <taxon>Craniata</taxon>
        <taxon>Vertebrata</taxon>
        <taxon>Euteleostomi</taxon>
        <taxon>Actinopterygii</taxon>
        <taxon>Neopterygii</taxon>
        <taxon>Teleostei</taxon>
        <taxon>Neoteleostei</taxon>
        <taxon>Acanthomorphata</taxon>
        <taxon>Ovalentaria</taxon>
        <taxon>Atherinomorphae</taxon>
        <taxon>Beloniformes</taxon>
        <taxon>Adrianichthyidae</taxon>
        <taxon>Oryziinae</taxon>
        <taxon>Oryzias</taxon>
    </lineage>
</organism>
<evidence type="ECO:0000313" key="1">
    <source>
        <dbReference type="EMBL" id="KAF6722212.1"/>
    </source>
</evidence>
<dbReference type="EMBL" id="WKFB01000466">
    <property type="protein sequence ID" value="KAF6722212.1"/>
    <property type="molecule type" value="Genomic_DNA"/>
</dbReference>
<accession>A0A834BYB9</accession>
<name>A0A834BYB9_ORYME</name>
<dbReference type="Proteomes" id="UP000646548">
    <property type="component" value="Unassembled WGS sequence"/>
</dbReference>
<reference evidence="1" key="1">
    <citation type="journal article" name="BMC Genomics">
        <title>Long-read sequencing and de novo genome assembly of marine medaka (Oryzias melastigma).</title>
        <authorList>
            <person name="Liang P."/>
            <person name="Saqib H.S.A."/>
            <person name="Ni X."/>
            <person name="Shen Y."/>
        </authorList>
    </citation>
    <scope>NUCLEOTIDE SEQUENCE</scope>
    <source>
        <strain evidence="1">Bigg-433</strain>
    </source>
</reference>
<gene>
    <name evidence="1" type="ORF">FQA47_004034</name>
</gene>
<evidence type="ECO:0000313" key="2">
    <source>
        <dbReference type="Proteomes" id="UP000646548"/>
    </source>
</evidence>
<dbReference type="AlphaFoldDB" id="A0A834BYB9"/>
<comment type="caution">
    <text evidence="1">The sequence shown here is derived from an EMBL/GenBank/DDBJ whole genome shotgun (WGS) entry which is preliminary data.</text>
</comment>